<dbReference type="AlphaFoldDB" id="A0A8J3GB29"/>
<evidence type="ECO:0000313" key="3">
    <source>
        <dbReference type="Proteomes" id="UP000598271"/>
    </source>
</evidence>
<feature type="transmembrane region" description="Helical" evidence="1">
    <location>
        <begin position="12"/>
        <end position="35"/>
    </location>
</feature>
<dbReference type="Proteomes" id="UP000598271">
    <property type="component" value="Unassembled WGS sequence"/>
</dbReference>
<evidence type="ECO:0000313" key="2">
    <source>
        <dbReference type="EMBL" id="GHB87405.1"/>
    </source>
</evidence>
<dbReference type="RefSeq" id="WP_189568631.1">
    <property type="nucleotide sequence ID" value="NZ_BMXF01000008.1"/>
</dbReference>
<organism evidence="2 3">
    <name type="scientific">Persicitalea jodogahamensis</name>
    <dbReference type="NCBI Taxonomy" id="402147"/>
    <lineage>
        <taxon>Bacteria</taxon>
        <taxon>Pseudomonadati</taxon>
        <taxon>Bacteroidota</taxon>
        <taxon>Cytophagia</taxon>
        <taxon>Cytophagales</taxon>
        <taxon>Spirosomataceae</taxon>
        <taxon>Persicitalea</taxon>
    </lineage>
</organism>
<proteinExistence type="predicted"/>
<protein>
    <submittedName>
        <fullName evidence="2">Uncharacterized protein</fullName>
    </submittedName>
</protein>
<dbReference type="EMBL" id="BMXF01000008">
    <property type="protein sequence ID" value="GHB87405.1"/>
    <property type="molecule type" value="Genomic_DNA"/>
</dbReference>
<keyword evidence="1" id="KW-0812">Transmembrane</keyword>
<keyword evidence="1" id="KW-0472">Membrane</keyword>
<name>A0A8J3GB29_9BACT</name>
<evidence type="ECO:0000256" key="1">
    <source>
        <dbReference type="SAM" id="Phobius"/>
    </source>
</evidence>
<sequence length="73" mass="8442">MHNYHKKNLVEYYKQLVVLCSATIIISTALTIYLVNRGFDRVREAIASTFVYSPTHGASVHVYSKDTDLWKTY</sequence>
<keyword evidence="1" id="KW-1133">Transmembrane helix</keyword>
<reference evidence="2 3" key="1">
    <citation type="journal article" date="2014" name="Int. J. Syst. Evol. Microbiol.">
        <title>Complete genome sequence of Corynebacterium casei LMG S-19264T (=DSM 44701T), isolated from a smear-ripened cheese.</title>
        <authorList>
            <consortium name="US DOE Joint Genome Institute (JGI-PGF)"/>
            <person name="Walter F."/>
            <person name="Albersmeier A."/>
            <person name="Kalinowski J."/>
            <person name="Ruckert C."/>
        </authorList>
    </citation>
    <scope>NUCLEOTIDE SEQUENCE [LARGE SCALE GENOMIC DNA]</scope>
    <source>
        <strain evidence="2 3">KCTC 12866</strain>
    </source>
</reference>
<keyword evidence="3" id="KW-1185">Reference proteome</keyword>
<comment type="caution">
    <text evidence="2">The sequence shown here is derived from an EMBL/GenBank/DDBJ whole genome shotgun (WGS) entry which is preliminary data.</text>
</comment>
<accession>A0A8J3GB29</accession>
<gene>
    <name evidence="2" type="ORF">GCM10007390_49090</name>
</gene>